<comment type="caution">
    <text evidence="1">The sequence shown here is derived from an EMBL/GenBank/DDBJ whole genome shotgun (WGS) entry which is preliminary data.</text>
</comment>
<reference evidence="1 2" key="1">
    <citation type="journal article" date="2007" name="Int. J. Syst. Evol. Microbiol.">
        <title>Paenibacillus ginsengarvi sp. nov., isolated from soil from ginseng cultivation.</title>
        <authorList>
            <person name="Yoon M.H."/>
            <person name="Ten L.N."/>
            <person name="Im W.T."/>
        </authorList>
    </citation>
    <scope>NUCLEOTIDE SEQUENCE [LARGE SCALE GENOMIC DNA]</scope>
    <source>
        <strain evidence="1 2">KCTC 13059</strain>
    </source>
</reference>
<evidence type="ECO:0000313" key="2">
    <source>
        <dbReference type="Proteomes" id="UP000282311"/>
    </source>
</evidence>
<dbReference type="EMBL" id="RBAH01000024">
    <property type="protein sequence ID" value="RKN74861.1"/>
    <property type="molecule type" value="Genomic_DNA"/>
</dbReference>
<dbReference type="AlphaFoldDB" id="A0A3B0BQT2"/>
<gene>
    <name evidence="1" type="ORF">D7M11_26655</name>
</gene>
<evidence type="ECO:0000313" key="1">
    <source>
        <dbReference type="EMBL" id="RKN74861.1"/>
    </source>
</evidence>
<keyword evidence="2" id="KW-1185">Reference proteome</keyword>
<dbReference type="Proteomes" id="UP000282311">
    <property type="component" value="Unassembled WGS sequence"/>
</dbReference>
<name>A0A3B0BQT2_9BACL</name>
<sequence length="153" mass="17199">MILMKYKTGALIIILLLIVAVGIMYQNNKTKTPYVKQFPFSVKIESVDSIGINEELSVVAVIRNTTDQTHMIQHGITVFKFLVFDINGKLLNTSKRPSVMKDTTVEASGTIEEKFSYIFKEPGIYYVEAIADISVSNGEPYQLTTDKKKVTIK</sequence>
<accession>A0A3B0BQT2</accession>
<protein>
    <recommendedName>
        <fullName evidence="3">YtkA-like domain-containing protein</fullName>
    </recommendedName>
</protein>
<proteinExistence type="predicted"/>
<evidence type="ECO:0008006" key="3">
    <source>
        <dbReference type="Google" id="ProtNLM"/>
    </source>
</evidence>
<organism evidence="1 2">
    <name type="scientific">Paenibacillus ginsengarvi</name>
    <dbReference type="NCBI Taxonomy" id="400777"/>
    <lineage>
        <taxon>Bacteria</taxon>
        <taxon>Bacillati</taxon>
        <taxon>Bacillota</taxon>
        <taxon>Bacilli</taxon>
        <taxon>Bacillales</taxon>
        <taxon>Paenibacillaceae</taxon>
        <taxon>Paenibacillus</taxon>
    </lineage>
</organism>